<reference evidence="2 3" key="1">
    <citation type="submission" date="2023-04" db="EMBL/GenBank/DDBJ databases">
        <title>Marinoamorphus aggregata gen. nov., sp. Nov., isolate from tissue of brittle star Ophioplocus japonicus.</title>
        <authorList>
            <person name="Kawano K."/>
            <person name="Sawayama S."/>
            <person name="Nakagawa S."/>
        </authorList>
    </citation>
    <scope>NUCLEOTIDE SEQUENCE [LARGE SCALE GENOMIC DNA]</scope>
    <source>
        <strain evidence="2 3">NKW23</strain>
    </source>
</reference>
<feature type="coiled-coil region" evidence="1">
    <location>
        <begin position="27"/>
        <end position="54"/>
    </location>
</feature>
<dbReference type="RefSeq" id="WP_285669825.1">
    <property type="nucleotide sequence ID" value="NZ_BSYI01000002.1"/>
</dbReference>
<sequence length="162" mass="17405">MARFDPKKHDLSRAEAKFLSALARLSTREAAKEVEQAEKALAECRRKVEKARADVDRRMKAAADDFGKAVKKHGELMKQIGQAEALIARIEAAPPRLANPLAVKLGTLSTGIGSTQARMAALFDCVAVQVGGALTSVRVVNTRTLPGARIVPSQIKTLVLAH</sequence>
<keyword evidence="1" id="KW-0175">Coiled coil</keyword>
<evidence type="ECO:0000313" key="3">
    <source>
        <dbReference type="Proteomes" id="UP001239909"/>
    </source>
</evidence>
<evidence type="ECO:0000313" key="2">
    <source>
        <dbReference type="EMBL" id="GMG81192.1"/>
    </source>
</evidence>
<keyword evidence="3" id="KW-1185">Reference proteome</keyword>
<evidence type="ECO:0000256" key="1">
    <source>
        <dbReference type="SAM" id="Coils"/>
    </source>
</evidence>
<organism evidence="2 3">
    <name type="scientific">Paralimibaculum aggregatum</name>
    <dbReference type="NCBI Taxonomy" id="3036245"/>
    <lineage>
        <taxon>Bacteria</taxon>
        <taxon>Pseudomonadati</taxon>
        <taxon>Pseudomonadota</taxon>
        <taxon>Alphaproteobacteria</taxon>
        <taxon>Rhodobacterales</taxon>
        <taxon>Paracoccaceae</taxon>
        <taxon>Paralimibaculum</taxon>
    </lineage>
</organism>
<comment type="caution">
    <text evidence="2">The sequence shown here is derived from an EMBL/GenBank/DDBJ whole genome shotgun (WGS) entry which is preliminary data.</text>
</comment>
<dbReference type="Proteomes" id="UP001239909">
    <property type="component" value="Unassembled WGS sequence"/>
</dbReference>
<protein>
    <submittedName>
        <fullName evidence="2">Uncharacterized protein</fullName>
    </submittedName>
</protein>
<accession>A0ABQ6LE20</accession>
<name>A0ABQ6LE20_9RHOB</name>
<proteinExistence type="predicted"/>
<dbReference type="EMBL" id="BSYI01000002">
    <property type="protein sequence ID" value="GMG81192.1"/>
    <property type="molecule type" value="Genomic_DNA"/>
</dbReference>
<gene>
    <name evidence="2" type="ORF">LNKW23_04040</name>
</gene>